<feature type="region of interest" description="Disordered" evidence="4">
    <location>
        <begin position="1"/>
        <end position="25"/>
    </location>
</feature>
<comment type="subcellular location">
    <subcellularLocation>
        <location evidence="1">Nucleus</location>
    </subcellularLocation>
</comment>
<evidence type="ECO:0000313" key="5">
    <source>
        <dbReference type="EMBL" id="KAK6481347.1"/>
    </source>
</evidence>
<dbReference type="Pfam" id="PF08424">
    <property type="entry name" value="NRDE-2"/>
    <property type="match status" value="1"/>
</dbReference>
<name>A0ABR0Z956_HUSHU</name>
<accession>A0ABR0Z956</accession>
<evidence type="ECO:0000256" key="4">
    <source>
        <dbReference type="SAM" id="MobiDB-lite"/>
    </source>
</evidence>
<feature type="compositionally biased region" description="Polar residues" evidence="4">
    <location>
        <begin position="55"/>
        <end position="65"/>
    </location>
</feature>
<feature type="region of interest" description="Disordered" evidence="4">
    <location>
        <begin position="43"/>
        <end position="132"/>
    </location>
</feature>
<organism evidence="5 6">
    <name type="scientific">Huso huso</name>
    <name type="common">Beluga</name>
    <name type="synonym">Acipenser huso</name>
    <dbReference type="NCBI Taxonomy" id="61971"/>
    <lineage>
        <taxon>Eukaryota</taxon>
        <taxon>Metazoa</taxon>
        <taxon>Chordata</taxon>
        <taxon>Craniata</taxon>
        <taxon>Vertebrata</taxon>
        <taxon>Euteleostomi</taxon>
        <taxon>Actinopterygii</taxon>
        <taxon>Chondrostei</taxon>
        <taxon>Acipenseriformes</taxon>
        <taxon>Acipenseridae</taxon>
        <taxon>Huso</taxon>
    </lineage>
</organism>
<dbReference type="Gene3D" id="1.25.40.10">
    <property type="entry name" value="Tetratricopeptide repeat domain"/>
    <property type="match status" value="3"/>
</dbReference>
<feature type="compositionally biased region" description="Basic residues" evidence="4">
    <location>
        <begin position="80"/>
        <end position="100"/>
    </location>
</feature>
<gene>
    <name evidence="5" type="ORF">HHUSO_G17582</name>
</gene>
<dbReference type="InterPro" id="IPR003107">
    <property type="entry name" value="HAT"/>
</dbReference>
<feature type="compositionally biased region" description="Low complexity" evidence="4">
    <location>
        <begin position="12"/>
        <end position="21"/>
    </location>
</feature>
<dbReference type="SUPFAM" id="SSF48452">
    <property type="entry name" value="TPR-like"/>
    <property type="match status" value="1"/>
</dbReference>
<keyword evidence="6" id="KW-1185">Reference proteome</keyword>
<feature type="compositionally biased region" description="Basic and acidic residues" evidence="4">
    <location>
        <begin position="599"/>
        <end position="609"/>
    </location>
</feature>
<dbReference type="InterPro" id="IPR011990">
    <property type="entry name" value="TPR-like_helical_dom_sf"/>
</dbReference>
<comment type="caution">
    <text evidence="5">The sequence shown here is derived from an EMBL/GenBank/DDBJ whole genome shotgun (WGS) entry which is preliminary data.</text>
</comment>
<comment type="similarity">
    <text evidence="2">Belongs to the NRDE2 family.</text>
</comment>
<dbReference type="InterPro" id="IPR013633">
    <property type="entry name" value="NRDE-2"/>
</dbReference>
<dbReference type="PANTHER" id="PTHR13471:SF0">
    <property type="entry name" value="NUCLEAR EXOSOME REGULATOR NRDE2"/>
    <property type="match status" value="1"/>
</dbReference>
<dbReference type="PANTHER" id="PTHR13471">
    <property type="entry name" value="TETRATRICOPEPTIDE-LIKE HELICAL"/>
    <property type="match status" value="1"/>
</dbReference>
<sequence length="1170" mass="133869">MNMSLFPAFAGLSSNNNLKNENSSKELDWLSNQSFRTEDALTLHQRCTKGEEQALQRSADPSLSVDQPPLEEPAEEGFPKPKKKKKDKKKKKQKRKHKKSREQSESSRSGSDSDSPRGHASEASRLEQETEKLRQEQIHLQGCFVWLDDLQTPTDQTFCVDKKADRANWEYKSLYRGDIARYRRKGNSCLGLNPKRHFITWVDSASEKKKIEKKQDRYFSKAGRLLLSIEGFPVHPGDVGPGAKQTPVTSDFMAVSDWKEEDVRGPAAPAWVNPLGVYDASTTLWLQGKGQPEPENQQARPAGAPGNVNTAMISKVEEFNRKLRENPEDAKTWMEFVNFQDELMTGPSPFTMNERESEKRKTSLKVTLEKKIAILERAIESNPGSVKLKLARLELCKELWEPSTLLKEWKKLVFLHPNNTELWKKYLLFCQSQFSTFSVLKVNSIYGKCLTTLAAVHDGSMVSHPTLPGTAEAILEIFLQQCHFLRQAGHSEKVISLFQAVLDFTFFKPDSVKDLPTREQVEFFEPFWDSGEPRFGERGARGWQAWMHQQERGGWLIPNEQDDEDEDIEDDTEVKDKTLPKWRIWLDVEASRETKNWLPWRPDKSKGQSEEDCEDPDRQVLFDDIGPSVIRILKPELRFQLMCSFLQFLGIPSGCSYSGPDWSITLDEWSVFDSGLATERPLTSLDLQCSGVSCIGHMATLHSVKKQIGHRKDGEEFIQNVFHQALPLFPKEEKSLLSLYWLQYEKLKVLRYLQIKNKKKLKSQGKKSKKLAKNLLKEAENRNNLALWKEYAHLEWLLGNLEDSRKVFDTAITLATSQGLQNPALCSLCLLYTQLEMEAMEDAVGGAAASRAVHILSKLAECGPYSAYKGQVSPVNILKARKAYEYAFLGCLTESSLLCDSTVATMRADVAVSLVACFALFQYLTVGIEAADRVYMQALEKTSELFLHKKTEITNLWTQPTEMETLTLMRSVLLRYHMKVNVYPLGPLRETLTSALKLFPGNHSLWRLYVQTENKYHNASRARRFFDSVTRSAEMITPRLFAIYAEQKRKELVDSVQSRVDIGGVYSTIPESGLSNRIRVLFEHAVQSDNGAHCPLLWRMYLHFLVSQGNRERSRGAFYKALQDCPWVKGLYMDAIEYFPDHMQEIMDLMTEKELRVRVPLEELDILLED</sequence>
<feature type="compositionally biased region" description="Basic and acidic residues" evidence="4">
    <location>
        <begin position="114"/>
        <end position="132"/>
    </location>
</feature>
<evidence type="ECO:0000256" key="3">
    <source>
        <dbReference type="ARBA" id="ARBA00023242"/>
    </source>
</evidence>
<dbReference type="EMBL" id="JAHFZB010000015">
    <property type="protein sequence ID" value="KAK6481347.1"/>
    <property type="molecule type" value="Genomic_DNA"/>
</dbReference>
<feature type="region of interest" description="Disordered" evidence="4">
    <location>
        <begin position="599"/>
        <end position="618"/>
    </location>
</feature>
<dbReference type="SMART" id="SM00386">
    <property type="entry name" value="HAT"/>
    <property type="match status" value="4"/>
</dbReference>
<dbReference type="CDD" id="cd22200">
    <property type="entry name" value="NRDE2_MID"/>
    <property type="match status" value="1"/>
</dbReference>
<evidence type="ECO:0000256" key="2">
    <source>
        <dbReference type="ARBA" id="ARBA00009265"/>
    </source>
</evidence>
<keyword evidence="3" id="KW-0539">Nucleus</keyword>
<dbReference type="Proteomes" id="UP001369086">
    <property type="component" value="Unassembled WGS sequence"/>
</dbReference>
<protein>
    <submittedName>
        <fullName evidence="5">Nuclear exosome regulator NRDE2-like</fullName>
    </submittedName>
</protein>
<reference evidence="5 6" key="1">
    <citation type="submission" date="2021-05" db="EMBL/GenBank/DDBJ databases">
        <authorList>
            <person name="Zahm M."/>
            <person name="Klopp C."/>
            <person name="Cabau C."/>
            <person name="Kuhl H."/>
            <person name="Suciu R."/>
            <person name="Ciorpac M."/>
            <person name="Holostenco D."/>
            <person name="Gessner J."/>
            <person name="Wuertz S."/>
            <person name="Hohne C."/>
            <person name="Stock M."/>
            <person name="Gislard M."/>
            <person name="Lluch J."/>
            <person name="Milhes M."/>
            <person name="Lampietro C."/>
            <person name="Lopez Roques C."/>
            <person name="Donnadieu C."/>
            <person name="Du K."/>
            <person name="Schartl M."/>
            <person name="Guiguen Y."/>
        </authorList>
    </citation>
    <scope>NUCLEOTIDE SEQUENCE [LARGE SCALE GENOMIC DNA]</scope>
    <source>
        <strain evidence="5">Hh-F2</strain>
        <tissue evidence="5">Blood</tissue>
    </source>
</reference>
<proteinExistence type="inferred from homology"/>
<evidence type="ECO:0000256" key="1">
    <source>
        <dbReference type="ARBA" id="ARBA00004123"/>
    </source>
</evidence>
<evidence type="ECO:0000313" key="6">
    <source>
        <dbReference type="Proteomes" id="UP001369086"/>
    </source>
</evidence>